<feature type="compositionally biased region" description="Low complexity" evidence="1">
    <location>
        <begin position="88"/>
        <end position="110"/>
    </location>
</feature>
<protein>
    <submittedName>
        <fullName evidence="2">Uncharacterized protein</fullName>
    </submittedName>
</protein>
<reference evidence="2 3" key="1">
    <citation type="submission" date="2021-09" db="EMBL/GenBank/DDBJ databases">
        <title>Genomic insights and catalytic innovation underlie evolution of tropane alkaloids biosynthesis.</title>
        <authorList>
            <person name="Wang Y.-J."/>
            <person name="Tian T."/>
            <person name="Huang J.-P."/>
            <person name="Huang S.-X."/>
        </authorList>
    </citation>
    <scope>NUCLEOTIDE SEQUENCE [LARGE SCALE GENOMIC DNA]</scope>
    <source>
        <strain evidence="2">KIB-2018</strain>
        <tissue evidence="2">Leaf</tissue>
    </source>
</reference>
<comment type="caution">
    <text evidence="2">The sequence shown here is derived from an EMBL/GenBank/DDBJ whole genome shotgun (WGS) entry which is preliminary data.</text>
</comment>
<dbReference type="Proteomes" id="UP001159364">
    <property type="component" value="Linkage Group LG03"/>
</dbReference>
<accession>A0AAV8TWQ7</accession>
<sequence length="174" mass="17605">MPKKKPKGAGVKMVEESSPSSSGMPSVVVPPPAQKPRVSLKTGKGVLNEVLTDQVSPSSSDDDSEVEATGGATQETSELEESDEEQQMEASPLSPTTASPGVGVGVTVPVDQPLVGSGKPTTDNNAEAPGSGEDGPPSTLDPPTAAPSAERPIQATTPLDEASSSGRGKRFDPC</sequence>
<gene>
    <name evidence="2" type="ORF">K2173_022180</name>
</gene>
<feature type="compositionally biased region" description="Polar residues" evidence="1">
    <location>
        <begin position="154"/>
        <end position="166"/>
    </location>
</feature>
<evidence type="ECO:0000313" key="2">
    <source>
        <dbReference type="EMBL" id="KAJ8770956.1"/>
    </source>
</evidence>
<proteinExistence type="predicted"/>
<dbReference type="AlphaFoldDB" id="A0AAV8TWQ7"/>
<organism evidence="2 3">
    <name type="scientific">Erythroxylum novogranatense</name>
    <dbReference type="NCBI Taxonomy" id="1862640"/>
    <lineage>
        <taxon>Eukaryota</taxon>
        <taxon>Viridiplantae</taxon>
        <taxon>Streptophyta</taxon>
        <taxon>Embryophyta</taxon>
        <taxon>Tracheophyta</taxon>
        <taxon>Spermatophyta</taxon>
        <taxon>Magnoliopsida</taxon>
        <taxon>eudicotyledons</taxon>
        <taxon>Gunneridae</taxon>
        <taxon>Pentapetalae</taxon>
        <taxon>rosids</taxon>
        <taxon>fabids</taxon>
        <taxon>Malpighiales</taxon>
        <taxon>Erythroxylaceae</taxon>
        <taxon>Erythroxylum</taxon>
    </lineage>
</organism>
<evidence type="ECO:0000313" key="3">
    <source>
        <dbReference type="Proteomes" id="UP001159364"/>
    </source>
</evidence>
<feature type="region of interest" description="Disordered" evidence="1">
    <location>
        <begin position="1"/>
        <end position="174"/>
    </location>
</feature>
<evidence type="ECO:0000256" key="1">
    <source>
        <dbReference type="SAM" id="MobiDB-lite"/>
    </source>
</evidence>
<feature type="compositionally biased region" description="Low complexity" evidence="1">
    <location>
        <begin position="16"/>
        <end position="27"/>
    </location>
</feature>
<feature type="compositionally biased region" description="Acidic residues" evidence="1">
    <location>
        <begin position="77"/>
        <end position="87"/>
    </location>
</feature>
<keyword evidence="3" id="KW-1185">Reference proteome</keyword>
<dbReference type="EMBL" id="JAIWQS010000003">
    <property type="protein sequence ID" value="KAJ8770956.1"/>
    <property type="molecule type" value="Genomic_DNA"/>
</dbReference>
<name>A0AAV8TWQ7_9ROSI</name>